<feature type="transmembrane region" description="Helical" evidence="8">
    <location>
        <begin position="87"/>
        <end position="107"/>
    </location>
</feature>
<evidence type="ECO:0000313" key="9">
    <source>
        <dbReference type="EMBL" id="MBC2608265.1"/>
    </source>
</evidence>
<dbReference type="RefSeq" id="WP_185662114.1">
    <property type="nucleotide sequence ID" value="NZ_CAWPOO010000013.1"/>
</dbReference>
<comment type="subcellular location">
    <subcellularLocation>
        <location evidence="1">Cell membrane</location>
        <topology evidence="1">Multi-pass membrane protein</topology>
    </subcellularLocation>
</comment>
<evidence type="ECO:0000256" key="6">
    <source>
        <dbReference type="ARBA" id="ARBA00022989"/>
    </source>
</evidence>
<feature type="transmembrane region" description="Helical" evidence="8">
    <location>
        <begin position="242"/>
        <end position="264"/>
    </location>
</feature>
<organism evidence="9 10">
    <name type="scientific">Pelagicoccus albus</name>
    <dbReference type="NCBI Taxonomy" id="415222"/>
    <lineage>
        <taxon>Bacteria</taxon>
        <taxon>Pseudomonadati</taxon>
        <taxon>Verrucomicrobiota</taxon>
        <taxon>Opitutia</taxon>
        <taxon>Puniceicoccales</taxon>
        <taxon>Pelagicoccaceae</taxon>
        <taxon>Pelagicoccus</taxon>
    </lineage>
</organism>
<evidence type="ECO:0000256" key="3">
    <source>
        <dbReference type="ARBA" id="ARBA00022670"/>
    </source>
</evidence>
<feature type="transmembrane region" description="Helical" evidence="8">
    <location>
        <begin position="20"/>
        <end position="42"/>
    </location>
</feature>
<keyword evidence="10" id="KW-1185">Reference proteome</keyword>
<evidence type="ECO:0000256" key="4">
    <source>
        <dbReference type="ARBA" id="ARBA00022692"/>
    </source>
</evidence>
<dbReference type="AlphaFoldDB" id="A0A7X1BC68"/>
<evidence type="ECO:0000256" key="5">
    <source>
        <dbReference type="ARBA" id="ARBA00022801"/>
    </source>
</evidence>
<keyword evidence="2" id="KW-1003">Cell membrane</keyword>
<feature type="transmembrane region" description="Helical" evidence="8">
    <location>
        <begin position="48"/>
        <end position="67"/>
    </location>
</feature>
<feature type="transmembrane region" description="Helical" evidence="8">
    <location>
        <begin position="154"/>
        <end position="175"/>
    </location>
</feature>
<reference evidence="9 10" key="1">
    <citation type="submission" date="2020-07" db="EMBL/GenBank/DDBJ databases">
        <authorList>
            <person name="Feng X."/>
        </authorList>
    </citation>
    <scope>NUCLEOTIDE SEQUENCE [LARGE SCALE GENOMIC DNA]</scope>
    <source>
        <strain evidence="9 10">JCM23202</strain>
    </source>
</reference>
<feature type="transmembrane region" description="Helical" evidence="8">
    <location>
        <begin position="127"/>
        <end position="147"/>
    </location>
</feature>
<feature type="transmembrane region" description="Helical" evidence="8">
    <location>
        <begin position="284"/>
        <end position="302"/>
    </location>
</feature>
<dbReference type="GO" id="GO:0006508">
    <property type="term" value="P:proteolysis"/>
    <property type="evidence" value="ECO:0007669"/>
    <property type="project" value="UniProtKB-KW"/>
</dbReference>
<dbReference type="Proteomes" id="UP000526501">
    <property type="component" value="Unassembled WGS sequence"/>
</dbReference>
<evidence type="ECO:0000256" key="1">
    <source>
        <dbReference type="ARBA" id="ARBA00004651"/>
    </source>
</evidence>
<dbReference type="InterPro" id="IPR026392">
    <property type="entry name" value="Exo/Archaeosortase_dom"/>
</dbReference>
<sequence>MSQNSRPDFETPVSKNRLWIFAATNLAVFLAYLPLLFPMYAYSFGVDLYSHLVLIPVISIVLGVMDWRDQSIAVSETSAKSAPPSKLSMMLAVACLVLAGIALQIHFKFKSDWNSVGLVENSYSAAAWSWIFVVWAASFLLLPSTLLKFWRFHLAFLAFAAPFPIPVTEAIQSFFQHVSAEAAYLLIKWSGIPIYKEGLLFEMPTIAMEVAPQCSGLRSSLVLFIVSTVASYLFLKTTWKRSLLVLLVVPVGIFRNAFRIWILALQCYHIGPEMIHGWFHKHGGQPLFAVTLIPFFAVLYFLRKSEPTQIEPEKRDSAEEKI</sequence>
<comment type="caution">
    <text evidence="9">The sequence shown here is derived from an EMBL/GenBank/DDBJ whole genome shotgun (WGS) entry which is preliminary data.</text>
</comment>
<evidence type="ECO:0000313" key="10">
    <source>
        <dbReference type="Proteomes" id="UP000526501"/>
    </source>
</evidence>
<protein>
    <submittedName>
        <fullName evidence="9">Archaeosortase/exosortase family protein</fullName>
    </submittedName>
</protein>
<dbReference type="Pfam" id="PF09721">
    <property type="entry name" value="Exosortase_EpsH"/>
    <property type="match status" value="1"/>
</dbReference>
<name>A0A7X1BC68_9BACT</name>
<feature type="transmembrane region" description="Helical" evidence="8">
    <location>
        <begin position="217"/>
        <end position="235"/>
    </location>
</feature>
<dbReference type="NCBIfam" id="TIGR04178">
    <property type="entry name" value="exo_archaeo"/>
    <property type="match status" value="1"/>
</dbReference>
<proteinExistence type="predicted"/>
<accession>A0A7X1BC68</accession>
<dbReference type="EMBL" id="JACHVC010000013">
    <property type="protein sequence ID" value="MBC2608265.1"/>
    <property type="molecule type" value="Genomic_DNA"/>
</dbReference>
<gene>
    <name evidence="9" type="ORF">H5P27_19575</name>
</gene>
<keyword evidence="4 8" id="KW-0812">Transmembrane</keyword>
<dbReference type="GO" id="GO:0008233">
    <property type="term" value="F:peptidase activity"/>
    <property type="evidence" value="ECO:0007669"/>
    <property type="project" value="UniProtKB-KW"/>
</dbReference>
<evidence type="ECO:0000256" key="2">
    <source>
        <dbReference type="ARBA" id="ARBA00022475"/>
    </source>
</evidence>
<keyword evidence="7 8" id="KW-0472">Membrane</keyword>
<keyword evidence="3" id="KW-0645">Protease</keyword>
<dbReference type="InterPro" id="IPR019127">
    <property type="entry name" value="Exosortase"/>
</dbReference>
<evidence type="ECO:0000256" key="8">
    <source>
        <dbReference type="SAM" id="Phobius"/>
    </source>
</evidence>
<dbReference type="GO" id="GO:0005886">
    <property type="term" value="C:plasma membrane"/>
    <property type="evidence" value="ECO:0007669"/>
    <property type="project" value="UniProtKB-SubCell"/>
</dbReference>
<evidence type="ECO:0000256" key="7">
    <source>
        <dbReference type="ARBA" id="ARBA00023136"/>
    </source>
</evidence>
<keyword evidence="5" id="KW-0378">Hydrolase</keyword>
<keyword evidence="6 8" id="KW-1133">Transmembrane helix</keyword>